<dbReference type="InterPro" id="IPR050170">
    <property type="entry name" value="TruD_pseudoU_synthase"/>
</dbReference>
<evidence type="ECO:0000256" key="2">
    <source>
        <dbReference type="ARBA" id="ARBA00022694"/>
    </source>
</evidence>
<dbReference type="AlphaFoldDB" id="A0A1H5XHP5"/>
<dbReference type="PROSITE" id="PS50984">
    <property type="entry name" value="TRUD"/>
    <property type="match status" value="1"/>
</dbReference>
<protein>
    <recommendedName>
        <fullName evidence="4">tRNA pseudouridine synthase D</fullName>
        <ecNumber evidence="4">5.4.99.27</ecNumber>
    </recommendedName>
    <alternativeName>
        <fullName evidence="4">tRNA pseudouridine(13) synthase</fullName>
    </alternativeName>
    <alternativeName>
        <fullName evidence="4">tRNA pseudouridylate synthase D</fullName>
    </alternativeName>
    <alternativeName>
        <fullName evidence="4">tRNA-uridine isomerase D</fullName>
    </alternativeName>
</protein>
<comment type="catalytic activity">
    <reaction evidence="4">
        <text>uridine(13) in tRNA = pseudouridine(13) in tRNA</text>
        <dbReference type="Rhea" id="RHEA:42540"/>
        <dbReference type="Rhea" id="RHEA-COMP:10105"/>
        <dbReference type="Rhea" id="RHEA-COMP:10106"/>
        <dbReference type="ChEBI" id="CHEBI:65314"/>
        <dbReference type="ChEBI" id="CHEBI:65315"/>
        <dbReference type="EC" id="5.4.99.27"/>
    </reaction>
</comment>
<organism evidence="6 7">
    <name type="scientific">Vibrio hangzhouensis</name>
    <dbReference type="NCBI Taxonomy" id="462991"/>
    <lineage>
        <taxon>Bacteria</taxon>
        <taxon>Pseudomonadati</taxon>
        <taxon>Pseudomonadota</taxon>
        <taxon>Gammaproteobacteria</taxon>
        <taxon>Vibrionales</taxon>
        <taxon>Vibrionaceae</taxon>
        <taxon>Vibrio</taxon>
    </lineage>
</organism>
<evidence type="ECO:0000259" key="5">
    <source>
        <dbReference type="PROSITE" id="PS50984"/>
    </source>
</evidence>
<evidence type="ECO:0000313" key="7">
    <source>
        <dbReference type="Proteomes" id="UP000236721"/>
    </source>
</evidence>
<keyword evidence="7" id="KW-1185">Reference proteome</keyword>
<proteinExistence type="inferred from homology"/>
<comment type="function">
    <text evidence="4">Responsible for synthesis of pseudouridine from uracil-13 in transfer RNAs.</text>
</comment>
<evidence type="ECO:0000256" key="3">
    <source>
        <dbReference type="ARBA" id="ARBA00023235"/>
    </source>
</evidence>
<keyword evidence="2 4" id="KW-0819">tRNA processing</keyword>
<dbReference type="PANTHER" id="PTHR47811:SF1">
    <property type="entry name" value="TRNA PSEUDOURIDINE SYNTHASE D"/>
    <property type="match status" value="1"/>
</dbReference>
<name>A0A1H5XHP5_9VIBR</name>
<dbReference type="EMBL" id="FNVG01000007">
    <property type="protein sequence ID" value="SEG11314.1"/>
    <property type="molecule type" value="Genomic_DNA"/>
</dbReference>
<evidence type="ECO:0000313" key="6">
    <source>
        <dbReference type="EMBL" id="SEG11314.1"/>
    </source>
</evidence>
<dbReference type="InterPro" id="IPR001656">
    <property type="entry name" value="PsdUridine_synth_TruD"/>
</dbReference>
<dbReference type="PROSITE" id="PS01268">
    <property type="entry name" value="UPF0024"/>
    <property type="match status" value="1"/>
</dbReference>
<sequence>MKDVLKDLAYLYGQPQAKAKFKAANEDFVVKEVLGYEFTGEGEHLMLRVRKSGENTSFVANEIAKVCGVKSKDVGWAGLKDRHAVTEQWLSVHLPKKNLPDFAAFHAQYPSIEVLETTWHNKKLRPGDLAGNQFEVRLTDISDMGDLERRLELVKQGGVPNYFGQQRFGRDGGNVEEARRWGRDNVRTRNQNKRSLYLSAARSWIFNHIVSKRIEAQSFDTELAGDIVDDRGVITAALVGDNDLPTQQDALELEQSIVDQEPELMLLIRGNRMRHDRRQVVLKPESLTTHSEENTVTLSFFLDSGSFATSILRELAIIEEVERQF</sequence>
<gene>
    <name evidence="4" type="primary">truD</name>
    <name evidence="6" type="ORF">SAMN04488244_10766</name>
</gene>
<dbReference type="NCBIfam" id="TIGR00094">
    <property type="entry name" value="tRNA_TruD_broad"/>
    <property type="match status" value="1"/>
</dbReference>
<feature type="domain" description="TRUD" evidence="5">
    <location>
        <begin position="158"/>
        <end position="283"/>
    </location>
</feature>
<dbReference type="RefSeq" id="WP_103880038.1">
    <property type="nucleotide sequence ID" value="NZ_FNVG01000007.1"/>
</dbReference>
<comment type="similarity">
    <text evidence="1 4">Belongs to the pseudouridine synthase TruD family.</text>
</comment>
<dbReference type="InterPro" id="IPR042214">
    <property type="entry name" value="TruD_catalytic"/>
</dbReference>
<dbReference type="CDD" id="cd02575">
    <property type="entry name" value="PseudoU_synth_EcTruD"/>
    <property type="match status" value="1"/>
</dbReference>
<dbReference type="InterPro" id="IPR020119">
    <property type="entry name" value="PsdUridine_synth_TruD_CS"/>
</dbReference>
<dbReference type="InterPro" id="IPR011760">
    <property type="entry name" value="PsdUridine_synth_TruD_insert"/>
</dbReference>
<dbReference type="InterPro" id="IPR020103">
    <property type="entry name" value="PsdUridine_synth_cat_dom_sf"/>
</dbReference>
<dbReference type="GO" id="GO:0003723">
    <property type="term" value="F:RNA binding"/>
    <property type="evidence" value="ECO:0007669"/>
    <property type="project" value="InterPro"/>
</dbReference>
<dbReference type="OrthoDB" id="1550679at2"/>
<dbReference type="Proteomes" id="UP000236721">
    <property type="component" value="Unassembled WGS sequence"/>
</dbReference>
<dbReference type="SUPFAM" id="SSF55120">
    <property type="entry name" value="Pseudouridine synthase"/>
    <property type="match status" value="1"/>
</dbReference>
<evidence type="ECO:0000256" key="4">
    <source>
        <dbReference type="HAMAP-Rule" id="MF_01082"/>
    </source>
</evidence>
<dbReference type="EC" id="5.4.99.27" evidence="4"/>
<accession>A0A1H5XHP5</accession>
<dbReference type="GO" id="GO:0160150">
    <property type="term" value="F:tRNA pseudouridine(13) synthase activity"/>
    <property type="evidence" value="ECO:0007669"/>
    <property type="project" value="UniProtKB-EC"/>
</dbReference>
<feature type="active site" description="Nucleophile" evidence="4">
    <location>
        <position position="81"/>
    </location>
</feature>
<reference evidence="7" key="1">
    <citation type="submission" date="2016-10" db="EMBL/GenBank/DDBJ databases">
        <authorList>
            <person name="Varghese N."/>
            <person name="Submissions S."/>
        </authorList>
    </citation>
    <scope>NUCLEOTIDE SEQUENCE [LARGE SCALE GENOMIC DNA]</scope>
    <source>
        <strain evidence="7">CGMCC 1.7062</strain>
    </source>
</reference>
<dbReference type="PANTHER" id="PTHR47811">
    <property type="entry name" value="TRNA PSEUDOURIDINE SYNTHASE D"/>
    <property type="match status" value="1"/>
</dbReference>
<dbReference type="Pfam" id="PF01142">
    <property type="entry name" value="TruD"/>
    <property type="match status" value="3"/>
</dbReference>
<dbReference type="GO" id="GO:0005829">
    <property type="term" value="C:cytosol"/>
    <property type="evidence" value="ECO:0007669"/>
    <property type="project" value="TreeGrafter"/>
</dbReference>
<evidence type="ECO:0000256" key="1">
    <source>
        <dbReference type="ARBA" id="ARBA00007953"/>
    </source>
</evidence>
<dbReference type="GO" id="GO:0031119">
    <property type="term" value="P:tRNA pseudouridine synthesis"/>
    <property type="evidence" value="ECO:0007669"/>
    <property type="project" value="UniProtKB-UniRule"/>
</dbReference>
<dbReference type="HAMAP" id="MF_01082">
    <property type="entry name" value="TruD"/>
    <property type="match status" value="1"/>
</dbReference>
<keyword evidence="3 4" id="KW-0413">Isomerase</keyword>
<dbReference type="Gene3D" id="3.30.2350.20">
    <property type="entry name" value="TruD, catalytic domain"/>
    <property type="match status" value="2"/>
</dbReference>